<comment type="caution">
    <text evidence="1">The sequence shown here is derived from an EMBL/GenBank/DDBJ whole genome shotgun (WGS) entry which is preliminary data.</text>
</comment>
<dbReference type="OrthoDB" id="7831801at2"/>
<dbReference type="AlphaFoldDB" id="A0A5C4MUL0"/>
<name>A0A5C4MUL0_9RHOB</name>
<dbReference type="Proteomes" id="UP000305887">
    <property type="component" value="Unassembled WGS sequence"/>
</dbReference>
<dbReference type="RefSeq" id="WP_139077785.1">
    <property type="nucleotide sequence ID" value="NZ_VDFU01000018.1"/>
</dbReference>
<proteinExistence type="predicted"/>
<reference evidence="1 2" key="1">
    <citation type="submission" date="2019-06" db="EMBL/GenBank/DDBJ databases">
        <title>YIM 131921 draft genome.</title>
        <authorList>
            <person name="Jiang L."/>
        </authorList>
    </citation>
    <scope>NUCLEOTIDE SEQUENCE [LARGE SCALE GENOMIC DNA]</scope>
    <source>
        <strain evidence="1 2">YIM 131921</strain>
    </source>
</reference>
<evidence type="ECO:0000313" key="1">
    <source>
        <dbReference type="EMBL" id="TNC48331.1"/>
    </source>
</evidence>
<accession>A0A5C4MUL0</accession>
<protein>
    <submittedName>
        <fullName evidence="1">Uncharacterized protein</fullName>
    </submittedName>
</protein>
<gene>
    <name evidence="1" type="ORF">FHG66_14525</name>
</gene>
<dbReference type="EMBL" id="VDFU01000018">
    <property type="protein sequence ID" value="TNC48331.1"/>
    <property type="molecule type" value="Genomic_DNA"/>
</dbReference>
<evidence type="ECO:0000313" key="2">
    <source>
        <dbReference type="Proteomes" id="UP000305887"/>
    </source>
</evidence>
<sequence>MQITLNKIAFDVKPVDGVLRAALMADPAILRASVRPVWAWNKAEGTGRFLVTPLPDQALPLPTGVTVFVPKVATNGAGPQKAEGPTTKMGERFLETVGAKNFGQVMQAIARVTGVPKKKLPLDVFQPLNDKGDYTVLMQTDFSALELSNASRNLSAYVFLPGLVSFAHSMTERVEGAPLPGSIRPGFVIPPGTQAATTMRRLAVATRLNELQAELGGTKPADLALDDPRRITIAKLGAEWKVLQPKPAKAA</sequence>
<organism evidence="1 2">
    <name type="scientific">Rubellimicrobium rubrum</name>
    <dbReference type="NCBI Taxonomy" id="2585369"/>
    <lineage>
        <taxon>Bacteria</taxon>
        <taxon>Pseudomonadati</taxon>
        <taxon>Pseudomonadota</taxon>
        <taxon>Alphaproteobacteria</taxon>
        <taxon>Rhodobacterales</taxon>
        <taxon>Roseobacteraceae</taxon>
        <taxon>Rubellimicrobium</taxon>
    </lineage>
</organism>
<keyword evidence="2" id="KW-1185">Reference proteome</keyword>